<keyword evidence="4" id="KW-0804">Transcription</keyword>
<dbReference type="GO" id="GO:0003700">
    <property type="term" value="F:DNA-binding transcription factor activity"/>
    <property type="evidence" value="ECO:0007669"/>
    <property type="project" value="InterPro"/>
</dbReference>
<gene>
    <name evidence="6" type="ORF">FH607_012645</name>
</gene>
<name>A0A5N6ACJ4_9ACTN</name>
<evidence type="ECO:0000256" key="2">
    <source>
        <dbReference type="ARBA" id="ARBA00023015"/>
    </source>
</evidence>
<dbReference type="SUPFAM" id="SSF46955">
    <property type="entry name" value="Putative DNA-binding domain"/>
    <property type="match status" value="1"/>
</dbReference>
<dbReference type="Proteomes" id="UP000314251">
    <property type="component" value="Unassembled WGS sequence"/>
</dbReference>
<dbReference type="PROSITE" id="PS00552">
    <property type="entry name" value="HTH_MERR_1"/>
    <property type="match status" value="1"/>
</dbReference>
<evidence type="ECO:0000259" key="5">
    <source>
        <dbReference type="PROSITE" id="PS50937"/>
    </source>
</evidence>
<dbReference type="PANTHER" id="PTHR30204:SF69">
    <property type="entry name" value="MERR-FAMILY TRANSCRIPTIONAL REGULATOR"/>
    <property type="match status" value="1"/>
</dbReference>
<proteinExistence type="predicted"/>
<reference evidence="6" key="1">
    <citation type="submission" date="2019-10" db="EMBL/GenBank/DDBJ databases">
        <title>Nonomuraea sp. nov., isolated from Phyllanthus amarus.</title>
        <authorList>
            <person name="Klykleung N."/>
            <person name="Tanasupawat S."/>
        </authorList>
    </citation>
    <scope>NUCLEOTIDE SEQUENCE [LARGE SCALE GENOMIC DNA]</scope>
    <source>
        <strain evidence="6">3MP-10</strain>
    </source>
</reference>
<keyword evidence="3" id="KW-0238">DNA-binding</keyword>
<evidence type="ECO:0000256" key="4">
    <source>
        <dbReference type="ARBA" id="ARBA00023163"/>
    </source>
</evidence>
<comment type="caution">
    <text evidence="6">The sequence shown here is derived from an EMBL/GenBank/DDBJ whole genome shotgun (WGS) entry which is preliminary data.</text>
</comment>
<dbReference type="Gene3D" id="1.10.1660.10">
    <property type="match status" value="1"/>
</dbReference>
<dbReference type="PROSITE" id="PS50937">
    <property type="entry name" value="HTH_MERR_2"/>
    <property type="match status" value="1"/>
</dbReference>
<dbReference type="InterPro" id="IPR009061">
    <property type="entry name" value="DNA-bd_dom_put_sf"/>
</dbReference>
<keyword evidence="1" id="KW-0678">Repressor</keyword>
<sequence length="129" mass="13848">MGHNEGSGFLRIGALARRTGVSVRLLRYYEEQGLLISTRTAGGHRLYVPEAPATVARVRALLNAGLPTRAIRELTPCFVGEGPEVAPCVWDLLREHRDELDARMNALAEARAALDALLTSSARAATAAA</sequence>
<evidence type="ECO:0000256" key="3">
    <source>
        <dbReference type="ARBA" id="ARBA00023125"/>
    </source>
</evidence>
<keyword evidence="2" id="KW-0805">Transcription regulation</keyword>
<feature type="domain" description="HTH merR-type" evidence="5">
    <location>
        <begin position="9"/>
        <end position="77"/>
    </location>
</feature>
<protein>
    <submittedName>
        <fullName evidence="6">MerR family transcriptional regulator</fullName>
    </submittedName>
</protein>
<organism evidence="6 7">
    <name type="scientific">Streptomyces mimosae</name>
    <dbReference type="NCBI Taxonomy" id="2586635"/>
    <lineage>
        <taxon>Bacteria</taxon>
        <taxon>Bacillati</taxon>
        <taxon>Actinomycetota</taxon>
        <taxon>Actinomycetes</taxon>
        <taxon>Kitasatosporales</taxon>
        <taxon>Streptomycetaceae</taxon>
        <taxon>Streptomyces</taxon>
    </lineage>
</organism>
<dbReference type="Pfam" id="PF13411">
    <property type="entry name" value="MerR_1"/>
    <property type="match status" value="1"/>
</dbReference>
<dbReference type="OrthoDB" id="3824912at2"/>
<dbReference type="GO" id="GO:0003677">
    <property type="term" value="F:DNA binding"/>
    <property type="evidence" value="ECO:0007669"/>
    <property type="project" value="UniProtKB-KW"/>
</dbReference>
<dbReference type="AlphaFoldDB" id="A0A5N6ACJ4"/>
<dbReference type="InterPro" id="IPR047057">
    <property type="entry name" value="MerR_fam"/>
</dbReference>
<keyword evidence="7" id="KW-1185">Reference proteome</keyword>
<dbReference type="RefSeq" id="WP_139667794.1">
    <property type="nucleotide sequence ID" value="NZ_VDLY02000007.1"/>
</dbReference>
<accession>A0A5N6ACJ4</accession>
<dbReference type="PANTHER" id="PTHR30204">
    <property type="entry name" value="REDOX-CYCLING DRUG-SENSING TRANSCRIPTIONAL ACTIVATOR SOXR"/>
    <property type="match status" value="1"/>
</dbReference>
<evidence type="ECO:0000256" key="1">
    <source>
        <dbReference type="ARBA" id="ARBA00022491"/>
    </source>
</evidence>
<dbReference type="SMART" id="SM00422">
    <property type="entry name" value="HTH_MERR"/>
    <property type="match status" value="1"/>
</dbReference>
<dbReference type="EMBL" id="VDLY02000007">
    <property type="protein sequence ID" value="KAB8165773.1"/>
    <property type="molecule type" value="Genomic_DNA"/>
</dbReference>
<dbReference type="InterPro" id="IPR000551">
    <property type="entry name" value="MerR-type_HTH_dom"/>
</dbReference>
<dbReference type="PRINTS" id="PR00040">
    <property type="entry name" value="HTHMERR"/>
</dbReference>
<evidence type="ECO:0000313" key="7">
    <source>
        <dbReference type="Proteomes" id="UP000314251"/>
    </source>
</evidence>
<evidence type="ECO:0000313" key="6">
    <source>
        <dbReference type="EMBL" id="KAB8165773.1"/>
    </source>
</evidence>